<protein>
    <submittedName>
        <fullName evidence="2">Uncharacterized protein</fullName>
    </submittedName>
</protein>
<dbReference type="KEGG" id="btab:109037838"/>
<gene>
    <name evidence="2" type="ORF">BEMITA_LOCUS9095</name>
</gene>
<proteinExistence type="predicted"/>
<keyword evidence="3" id="KW-1185">Reference proteome</keyword>
<dbReference type="EMBL" id="OU963866">
    <property type="protein sequence ID" value="CAH0390365.1"/>
    <property type="molecule type" value="Genomic_DNA"/>
</dbReference>
<dbReference type="Proteomes" id="UP001152759">
    <property type="component" value="Chromosome 5"/>
</dbReference>
<dbReference type="InterPro" id="IPR036291">
    <property type="entry name" value="NAD(P)-bd_dom_sf"/>
</dbReference>
<dbReference type="Gene3D" id="3.40.50.720">
    <property type="entry name" value="NAD(P)-binding Rossmann-like Domain"/>
    <property type="match status" value="1"/>
</dbReference>
<dbReference type="SUPFAM" id="SSF51735">
    <property type="entry name" value="NAD(P)-binding Rossmann-fold domains"/>
    <property type="match status" value="1"/>
</dbReference>
<evidence type="ECO:0000256" key="1">
    <source>
        <dbReference type="ARBA" id="ARBA00023002"/>
    </source>
</evidence>
<sequence length="317" mass="35681">MVATAVYIVVPTVIAILYSIRKYRVSKWGVCTVNKSLQGKVFIVTGANSGIGKETVKGLIKRKARVIMACRNMNYAKAVVEEIRRSVTTGELIPMHLDLASFSSVRSFAEEVKSTFPQVHVLINNAGVYTNEIQRTEDGFESQLQINHLGHFLLTNLLLDQLKKSAPSRVVIVTSTLHETGVIDFENLNAEKGWPKNNTRAGYKNSKLANMYFCQELTKRSVGTDISVFAVCPGLCYTNLFKNMKWYHYIFALPVAFLYLRSAEQGCQTVLHCAISEDPNLESGLMYRDCEVYKSRHQFSPEIAEKLWEYSAKAVSL</sequence>
<evidence type="ECO:0000313" key="2">
    <source>
        <dbReference type="EMBL" id="CAH0390365.1"/>
    </source>
</evidence>
<evidence type="ECO:0000313" key="3">
    <source>
        <dbReference type="Proteomes" id="UP001152759"/>
    </source>
</evidence>
<dbReference type="PRINTS" id="PR00081">
    <property type="entry name" value="GDHRDH"/>
</dbReference>
<reference evidence="2" key="1">
    <citation type="submission" date="2021-12" db="EMBL/GenBank/DDBJ databases">
        <authorList>
            <person name="King R."/>
        </authorList>
    </citation>
    <scope>NUCLEOTIDE SEQUENCE</scope>
</reference>
<dbReference type="PANTHER" id="PTHR43157:SF31">
    <property type="entry name" value="PHOSPHATIDYLINOSITOL-GLYCAN BIOSYNTHESIS CLASS F PROTEIN"/>
    <property type="match status" value="1"/>
</dbReference>
<keyword evidence="1" id="KW-0560">Oxidoreductase</keyword>
<organism evidence="2 3">
    <name type="scientific">Bemisia tabaci</name>
    <name type="common">Sweetpotato whitefly</name>
    <name type="synonym">Aleurodes tabaci</name>
    <dbReference type="NCBI Taxonomy" id="7038"/>
    <lineage>
        <taxon>Eukaryota</taxon>
        <taxon>Metazoa</taxon>
        <taxon>Ecdysozoa</taxon>
        <taxon>Arthropoda</taxon>
        <taxon>Hexapoda</taxon>
        <taxon>Insecta</taxon>
        <taxon>Pterygota</taxon>
        <taxon>Neoptera</taxon>
        <taxon>Paraneoptera</taxon>
        <taxon>Hemiptera</taxon>
        <taxon>Sternorrhyncha</taxon>
        <taxon>Aleyrodoidea</taxon>
        <taxon>Aleyrodidae</taxon>
        <taxon>Aleyrodinae</taxon>
        <taxon>Bemisia</taxon>
    </lineage>
</organism>
<dbReference type="PANTHER" id="PTHR43157">
    <property type="entry name" value="PHOSPHATIDYLINOSITOL-GLYCAN BIOSYNTHESIS CLASS F PROTEIN-RELATED"/>
    <property type="match status" value="1"/>
</dbReference>
<dbReference type="AlphaFoldDB" id="A0A9P0AEZ2"/>
<dbReference type="Pfam" id="PF00106">
    <property type="entry name" value="adh_short"/>
    <property type="match status" value="1"/>
</dbReference>
<dbReference type="OrthoDB" id="191139at2759"/>
<dbReference type="CDD" id="cd05327">
    <property type="entry name" value="retinol-DH_like_SDR_c_like"/>
    <property type="match status" value="1"/>
</dbReference>
<accession>A0A9P0AEZ2</accession>
<name>A0A9P0AEZ2_BEMTA</name>
<dbReference type="InterPro" id="IPR002347">
    <property type="entry name" value="SDR_fam"/>
</dbReference>
<dbReference type="GO" id="GO:0016491">
    <property type="term" value="F:oxidoreductase activity"/>
    <property type="evidence" value="ECO:0007669"/>
    <property type="project" value="UniProtKB-KW"/>
</dbReference>